<dbReference type="PaxDb" id="10116-ENSRNOP00000026601"/>
<keyword evidence="3" id="KW-0009">Actin-binding</keyword>
<dbReference type="RGD" id="621165">
    <property type="gene designation" value="Mk1"/>
</dbReference>
<dbReference type="GO" id="GO:0005856">
    <property type="term" value="C:cytoskeleton"/>
    <property type="evidence" value="ECO:0007669"/>
    <property type="project" value="UniProtKB-SubCell"/>
</dbReference>
<dbReference type="VEuPathDB" id="HostDB:ENSRNOG00000019657"/>
<dbReference type="HOGENOM" id="CLU_123405_1_0_1"/>
<dbReference type="CTD" id="171436"/>
<keyword evidence="2" id="KW-0963">Cytoplasm</keyword>
<dbReference type="InterPro" id="IPR005454">
    <property type="entry name" value="Profilin1/2/3_vertebrate"/>
</dbReference>
<evidence type="ECO:0000256" key="2">
    <source>
        <dbReference type="ARBA" id="ARBA00022490"/>
    </source>
</evidence>
<dbReference type="InterPro" id="IPR036140">
    <property type="entry name" value="PFN_sf"/>
</dbReference>
<dbReference type="Proteomes" id="UP000234681">
    <property type="component" value="Chromosome 16"/>
</dbReference>
<evidence type="ECO:0000313" key="5">
    <source>
        <dbReference type="EMBL" id="AAL51088.1"/>
    </source>
</evidence>
<keyword evidence="4" id="KW-0206">Cytoskeleton</keyword>
<sequence length="125" mass="13932">MARWQMAPVRTRPLAIVGYKDLPSIWAAIPGKNFVSITLAEFGLMVGKDWSSFFMNSLTLGGQKMFCDPGLTAASRGIYNGSSYQEHWRNPHLQCHCTMTAKMLLLMGKEGTHGGWINNHGGWML</sequence>
<dbReference type="GO" id="GO:0003779">
    <property type="term" value="F:actin binding"/>
    <property type="evidence" value="ECO:0007669"/>
    <property type="project" value="UniProtKB-KW"/>
</dbReference>
<dbReference type="eggNOG" id="KOG1755">
    <property type="taxonomic scope" value="Eukaryota"/>
</dbReference>
<gene>
    <name evidence="7" type="primary">Mk1</name>
    <name evidence="6" type="ORF">rCG_38873</name>
</gene>
<dbReference type="SUPFAM" id="SSF55770">
    <property type="entry name" value="Profilin (actin-binding protein)"/>
    <property type="match status" value="1"/>
</dbReference>
<dbReference type="EMBL" id="CH474031">
    <property type="protein sequence ID" value="EDL90720.1"/>
    <property type="molecule type" value="Genomic_DNA"/>
</dbReference>
<dbReference type="AGR" id="RGD:621165"/>
<dbReference type="Gene3D" id="3.30.450.30">
    <property type="entry name" value="Dynein light chain 2a, cytoplasmic"/>
    <property type="match status" value="1"/>
</dbReference>
<dbReference type="SMR" id="Q8VHI2"/>
<name>Q8VHI2_RAT</name>
<evidence type="ECO:0000256" key="3">
    <source>
        <dbReference type="ARBA" id="ARBA00023203"/>
    </source>
</evidence>
<dbReference type="AlphaFoldDB" id="Q8VHI2"/>
<dbReference type="EMBL" id="AF456232">
    <property type="protein sequence ID" value="AAL51088.1"/>
    <property type="molecule type" value="mRNA"/>
</dbReference>
<dbReference type="PRINTS" id="PR01639">
    <property type="entry name" value="PROFILINMAML"/>
</dbReference>
<dbReference type="PANTHER" id="PTHR13936:SF14">
    <property type="entry name" value="PROFILIN-1"/>
    <property type="match status" value="1"/>
</dbReference>
<reference evidence="6" key="2">
    <citation type="submission" date="2005-09" db="EMBL/GenBank/DDBJ databases">
        <authorList>
            <person name="Mural R.J."/>
            <person name="Li P.W."/>
            <person name="Adams M.D."/>
            <person name="Amanatides P.G."/>
            <person name="Baden-Tillson H."/>
            <person name="Barnstead M."/>
            <person name="Chin S.H."/>
            <person name="Dew I."/>
            <person name="Evans C.A."/>
            <person name="Ferriera S."/>
            <person name="Flanigan M."/>
            <person name="Fosler C."/>
            <person name="Glodek A."/>
            <person name="Gu Z."/>
            <person name="Holt R.A."/>
            <person name="Jennings D."/>
            <person name="Kraft C.L."/>
            <person name="Lu F."/>
            <person name="Nguyen T."/>
            <person name="Nusskern D.R."/>
            <person name="Pfannkoch C.M."/>
            <person name="Sitter C."/>
            <person name="Sutton G.G."/>
            <person name="Venter J.C."/>
            <person name="Wang Z."/>
            <person name="Woodage T."/>
            <person name="Zheng X.H."/>
            <person name="Zhong F."/>
        </authorList>
    </citation>
    <scope>NUCLEOTIDE SEQUENCE</scope>
    <source>
        <strain evidence="6">BN</strain>
    </source>
</reference>
<dbReference type="RefSeq" id="NP_599226.1">
    <property type="nucleotide sequence ID" value="NM_134399.3"/>
</dbReference>
<dbReference type="GeneID" id="171436"/>
<dbReference type="STRING" id="10116.ENSRNOP00000026601"/>
<evidence type="ECO:0000313" key="6">
    <source>
        <dbReference type="EMBL" id="EDL90720.1"/>
    </source>
</evidence>
<dbReference type="GO" id="GO:0030036">
    <property type="term" value="P:actin cytoskeleton organization"/>
    <property type="evidence" value="ECO:0007669"/>
    <property type="project" value="InterPro"/>
</dbReference>
<evidence type="ECO:0000313" key="7">
    <source>
        <dbReference type="RGD" id="621165"/>
    </source>
</evidence>
<accession>Q8VHI2</accession>
<organism evidence="5">
    <name type="scientific">Rattus norvegicus</name>
    <name type="common">Rat</name>
    <dbReference type="NCBI Taxonomy" id="10116"/>
    <lineage>
        <taxon>Eukaryota</taxon>
        <taxon>Metazoa</taxon>
        <taxon>Chordata</taxon>
        <taxon>Craniata</taxon>
        <taxon>Vertebrata</taxon>
        <taxon>Euteleostomi</taxon>
        <taxon>Mammalia</taxon>
        <taxon>Eutheria</taxon>
        <taxon>Euarchontoglires</taxon>
        <taxon>Glires</taxon>
        <taxon>Rodentia</taxon>
        <taxon>Myomorpha</taxon>
        <taxon>Muroidea</taxon>
        <taxon>Muridae</taxon>
        <taxon>Murinae</taxon>
        <taxon>Rattus</taxon>
    </lineage>
</organism>
<dbReference type="PANTHER" id="PTHR13936">
    <property type="entry name" value="PROFILIN"/>
    <property type="match status" value="1"/>
</dbReference>
<evidence type="ECO:0000256" key="1">
    <source>
        <dbReference type="ARBA" id="ARBA00004245"/>
    </source>
</evidence>
<protein>
    <submittedName>
        <fullName evidence="5">MK1</fullName>
    </submittedName>
    <submittedName>
        <fullName evidence="6">RCG38873</fullName>
    </submittedName>
</protein>
<dbReference type="KEGG" id="rno:171436"/>
<proteinExistence type="evidence at transcript level"/>
<comment type="subcellular location">
    <subcellularLocation>
        <location evidence="1">Cytoplasm</location>
        <location evidence="1">Cytoskeleton</location>
    </subcellularLocation>
</comment>
<reference evidence="6" key="1">
    <citation type="journal article" date="2005" name="Genome Res.">
        <title>Gene and alternative splicing annotation with AIR.</title>
        <authorList>
            <person name="Florea L."/>
            <person name="Di Francesco V."/>
            <person name="Miller J."/>
            <person name="Turner R."/>
            <person name="Yao A."/>
            <person name="Harris M."/>
            <person name="Walenz B."/>
            <person name="Mobarry C."/>
            <person name="Merkulov G.V."/>
            <person name="Charlab R."/>
            <person name="Dew I."/>
            <person name="Deng Z."/>
            <person name="Istrail S."/>
            <person name="Li P."/>
            <person name="Sutton G."/>
        </authorList>
    </citation>
    <scope>NUCLEOTIDE SEQUENCE</scope>
    <source>
        <strain evidence="6">BN</strain>
    </source>
</reference>
<dbReference type="UCSC" id="RGD:621165">
    <property type="organism name" value="rat"/>
</dbReference>
<reference evidence="5" key="3">
    <citation type="submission" date="2017-01" db="EMBL/GenBank/DDBJ databases">
        <title>MK1 gene expressed in hepatic stellate cells.</title>
        <authorList>
            <person name="Matsui H."/>
            <person name="Kawada N."/>
            <person name="Yokoya F."/>
            <person name="Takahara Y."/>
        </authorList>
    </citation>
    <scope>NUCLEOTIDE SEQUENCE</scope>
    <source>
        <strain evidence="5">Wistar</strain>
    </source>
</reference>
<dbReference type="Bgee" id="ENSRNOG00000019657">
    <property type="expression patterns" value="Expressed in adult mammalian kidney and 19 other cell types or tissues"/>
</dbReference>
<evidence type="ECO:0000256" key="4">
    <source>
        <dbReference type="ARBA" id="ARBA00023212"/>
    </source>
</evidence>